<dbReference type="NCBIfam" id="TIGR01459">
    <property type="entry name" value="HAD-SF-IIA-hyp4"/>
    <property type="match status" value="1"/>
</dbReference>
<evidence type="ECO:0000313" key="2">
    <source>
        <dbReference type="Proteomes" id="UP000445696"/>
    </source>
</evidence>
<gene>
    <name evidence="1" type="ORF">GQF03_14430</name>
</gene>
<dbReference type="Proteomes" id="UP000445696">
    <property type="component" value="Unassembled WGS sequence"/>
</dbReference>
<accession>A0A845MIV0</accession>
<dbReference type="GO" id="GO:0005737">
    <property type="term" value="C:cytoplasm"/>
    <property type="evidence" value="ECO:0007669"/>
    <property type="project" value="TreeGrafter"/>
</dbReference>
<keyword evidence="2" id="KW-1185">Reference proteome</keyword>
<dbReference type="InterPro" id="IPR006357">
    <property type="entry name" value="HAD-SF_hydro_IIA"/>
</dbReference>
<keyword evidence="1" id="KW-0378">Hydrolase</keyword>
<dbReference type="PANTHER" id="PTHR19288:SF90">
    <property type="entry name" value="OS08G0542600 PROTEIN"/>
    <property type="match status" value="1"/>
</dbReference>
<sequence>MTFKMITGMAGIAADYDGYILDLWGVVHNGHHPYPGVLECMTKLREKDRPLILLSNAPRTNGFVITFLEKIGVGRECYDYILTSGDITREVLATRNHPYLKKSGNAFYQIGADRDKGLEDGLDYHRVYSVADADFLICTGLADDETETPENYRSLLLDALSRDLPMLCANPDLTVMRGNSSHYCAGAIAALYAELGGRVELFGKPYPEIYRQAMERLQISEPSRILAIGDSMRTDIKGATEMGMDCVLVSGGIHAEEWGLKDGQLPTAEQITSTARQHGFSPKYVTGHMVWQENAL</sequence>
<dbReference type="SUPFAM" id="SSF56784">
    <property type="entry name" value="HAD-like"/>
    <property type="match status" value="1"/>
</dbReference>
<dbReference type="PANTHER" id="PTHR19288">
    <property type="entry name" value="4-NITROPHENYLPHOSPHATASE-RELATED"/>
    <property type="match status" value="1"/>
</dbReference>
<organism evidence="1 2">
    <name type="scientific">Sneathiella chungangensis</name>
    <dbReference type="NCBI Taxonomy" id="1418234"/>
    <lineage>
        <taxon>Bacteria</taxon>
        <taxon>Pseudomonadati</taxon>
        <taxon>Pseudomonadota</taxon>
        <taxon>Alphaproteobacteria</taxon>
        <taxon>Sneathiellales</taxon>
        <taxon>Sneathiellaceae</taxon>
        <taxon>Sneathiella</taxon>
    </lineage>
</organism>
<dbReference type="OrthoDB" id="9791073at2"/>
<dbReference type="GO" id="GO:0016791">
    <property type="term" value="F:phosphatase activity"/>
    <property type="evidence" value="ECO:0007669"/>
    <property type="project" value="TreeGrafter"/>
</dbReference>
<comment type="caution">
    <text evidence="1">The sequence shown here is derived from an EMBL/GenBank/DDBJ whole genome shotgun (WGS) entry which is preliminary data.</text>
</comment>
<dbReference type="Pfam" id="PF13242">
    <property type="entry name" value="Hydrolase_like"/>
    <property type="match status" value="1"/>
</dbReference>
<dbReference type="NCBIfam" id="TIGR01460">
    <property type="entry name" value="HAD-SF-IIA"/>
    <property type="match status" value="1"/>
</dbReference>
<dbReference type="AlphaFoldDB" id="A0A845MIV0"/>
<reference evidence="1 2" key="1">
    <citation type="journal article" date="2014" name="Int. J. Syst. Evol. Microbiol.">
        <title>Sneathiella chungangensis sp. nov., isolated from a marine sand, and emended description of the genus Sneathiella.</title>
        <authorList>
            <person name="Siamphan C."/>
            <person name="Kim H."/>
            <person name="Lee J.S."/>
            <person name="Kim W."/>
        </authorList>
    </citation>
    <scope>NUCLEOTIDE SEQUENCE [LARGE SCALE GENOMIC DNA]</scope>
    <source>
        <strain evidence="1 2">KCTC 32476</strain>
    </source>
</reference>
<dbReference type="Pfam" id="PF13344">
    <property type="entry name" value="Hydrolase_6"/>
    <property type="match status" value="1"/>
</dbReference>
<dbReference type="CDD" id="cd07525">
    <property type="entry name" value="HAD_like"/>
    <property type="match status" value="1"/>
</dbReference>
<dbReference type="Gene3D" id="3.40.50.1000">
    <property type="entry name" value="HAD superfamily/HAD-like"/>
    <property type="match status" value="2"/>
</dbReference>
<dbReference type="InterPro" id="IPR006356">
    <property type="entry name" value="HAD-SF_hydro_IIA_hyp3"/>
</dbReference>
<dbReference type="EMBL" id="WTVA01000015">
    <property type="protein sequence ID" value="MZR23532.1"/>
    <property type="molecule type" value="Genomic_DNA"/>
</dbReference>
<dbReference type="RefSeq" id="WP_161339994.1">
    <property type="nucleotide sequence ID" value="NZ_JBHSDG010000003.1"/>
</dbReference>
<dbReference type="InterPro" id="IPR036412">
    <property type="entry name" value="HAD-like_sf"/>
</dbReference>
<proteinExistence type="predicted"/>
<evidence type="ECO:0000313" key="1">
    <source>
        <dbReference type="EMBL" id="MZR23532.1"/>
    </source>
</evidence>
<protein>
    <submittedName>
        <fullName evidence="1">TIGR01459 family HAD-type hydrolase</fullName>
    </submittedName>
</protein>
<name>A0A845MIV0_9PROT</name>
<dbReference type="InterPro" id="IPR023214">
    <property type="entry name" value="HAD_sf"/>
</dbReference>